<dbReference type="PANTHER" id="PTHR31717:SF46">
    <property type="entry name" value="CCT MOTIF FAMILY PROTEIN-RELATED"/>
    <property type="match status" value="1"/>
</dbReference>
<dbReference type="Proteomes" id="UP000317650">
    <property type="component" value="Chromosome 10"/>
</dbReference>
<dbReference type="Pfam" id="PF06203">
    <property type="entry name" value="CCT"/>
    <property type="match status" value="1"/>
</dbReference>
<evidence type="ECO:0000256" key="6">
    <source>
        <dbReference type="ARBA" id="ARBA00022833"/>
    </source>
</evidence>
<dbReference type="AlphaFoldDB" id="A0A4S8IYJ0"/>
<evidence type="ECO:0000313" key="11">
    <source>
        <dbReference type="Proteomes" id="UP000317650"/>
    </source>
</evidence>
<dbReference type="STRING" id="52838.A0A4S8IYJ0"/>
<keyword evidence="7 8" id="KW-0539">Nucleus</keyword>
<dbReference type="GO" id="GO:0005634">
    <property type="term" value="C:nucleus"/>
    <property type="evidence" value="ECO:0007669"/>
    <property type="project" value="UniProtKB-SubCell"/>
</dbReference>
<dbReference type="InterPro" id="IPR049808">
    <property type="entry name" value="CONSTANS-like_Bbox1"/>
</dbReference>
<evidence type="ECO:0000259" key="9">
    <source>
        <dbReference type="PROSITE" id="PS51017"/>
    </source>
</evidence>
<dbReference type="PROSITE" id="PS51017">
    <property type="entry name" value="CCT"/>
    <property type="match status" value="1"/>
</dbReference>
<evidence type="ECO:0000313" key="10">
    <source>
        <dbReference type="EMBL" id="THU53454.1"/>
    </source>
</evidence>
<sequence>MPSSFTSHHSLPSPFPMASTSSSSLLSLSSIIHTGSDAGTRTCLRSRVSSTSSVLFLFWPPMESLCDFCSAQRGLVYCNSDAARLCLPCDAFIHSANAISRRHLRSLVCDLCLARPASVGCLDDRISFCQSCEWAGPEAGGCGPGHRHRHLSCYSGCPSPHELSATWSSLLDLSDSTLLPLRKTTMTTTNQNCASRNCLAAGEAASTVGRAGVLGVTKFHPRVAIAYSTSPIVSPESSVVLPCGSEQQGFFHNECNLPKMRFPASSNLGICDNDELCKGCSTGIAGFHFQDGTEALGSPQNNTTSPFHDTGSDDFITDKNLSGHIESELIENSPTVQHDCMTLRSPYTFQLANAGQPVNSSSNRSDNPILHTGNICPTISLSLSNLTGGSSADDHEDCGVSPMFLTGESTWDSNPEPGHLHLQERNEAKITYNEKKRSRMFGKSITYASRKVKDDTRKRTKGGSVKADETCDFDPCRAGSS</sequence>
<protein>
    <recommendedName>
        <fullName evidence="9">CCT domain-containing protein</fullName>
    </recommendedName>
</protein>
<accession>A0A4S8IYJ0</accession>
<evidence type="ECO:0000256" key="5">
    <source>
        <dbReference type="ARBA" id="ARBA00022771"/>
    </source>
</evidence>
<reference evidence="10 11" key="1">
    <citation type="journal article" date="2019" name="Nat. Plants">
        <title>Genome sequencing of Musa balbisiana reveals subgenome evolution and function divergence in polyploid bananas.</title>
        <authorList>
            <person name="Yao X."/>
        </authorList>
    </citation>
    <scope>NUCLEOTIDE SEQUENCE [LARGE SCALE GENOMIC DNA]</scope>
    <source>
        <strain evidence="11">cv. DH-PKW</strain>
        <tissue evidence="10">Leaves</tissue>
    </source>
</reference>
<name>A0A4S8IYJ0_MUSBA</name>
<dbReference type="SMART" id="SM00336">
    <property type="entry name" value="BBOX"/>
    <property type="match status" value="1"/>
</dbReference>
<keyword evidence="3" id="KW-0479">Metal-binding</keyword>
<comment type="similarity">
    <text evidence="2">Belongs to the CONSTANS family.</text>
</comment>
<dbReference type="InterPro" id="IPR010402">
    <property type="entry name" value="CCT_domain"/>
</dbReference>
<comment type="subcellular location">
    <subcellularLocation>
        <location evidence="1 8">Nucleus</location>
    </subcellularLocation>
</comment>
<gene>
    <name evidence="10" type="ORF">C4D60_Mb10t14590</name>
</gene>
<evidence type="ECO:0000256" key="7">
    <source>
        <dbReference type="ARBA" id="ARBA00023242"/>
    </source>
</evidence>
<dbReference type="CDD" id="cd19821">
    <property type="entry name" value="Bbox1_BBX-like"/>
    <property type="match status" value="1"/>
</dbReference>
<dbReference type="InterPro" id="IPR000315">
    <property type="entry name" value="Znf_B-box"/>
</dbReference>
<evidence type="ECO:0000256" key="2">
    <source>
        <dbReference type="ARBA" id="ARBA00010024"/>
    </source>
</evidence>
<keyword evidence="4" id="KW-0677">Repeat</keyword>
<organism evidence="10 11">
    <name type="scientific">Musa balbisiana</name>
    <name type="common">Banana</name>
    <dbReference type="NCBI Taxonomy" id="52838"/>
    <lineage>
        <taxon>Eukaryota</taxon>
        <taxon>Viridiplantae</taxon>
        <taxon>Streptophyta</taxon>
        <taxon>Embryophyta</taxon>
        <taxon>Tracheophyta</taxon>
        <taxon>Spermatophyta</taxon>
        <taxon>Magnoliopsida</taxon>
        <taxon>Liliopsida</taxon>
        <taxon>Zingiberales</taxon>
        <taxon>Musaceae</taxon>
        <taxon>Musa</taxon>
    </lineage>
</organism>
<feature type="domain" description="CCT" evidence="9">
    <location>
        <begin position="425"/>
        <end position="467"/>
    </location>
</feature>
<evidence type="ECO:0000256" key="1">
    <source>
        <dbReference type="ARBA" id="ARBA00004123"/>
    </source>
</evidence>
<evidence type="ECO:0000256" key="8">
    <source>
        <dbReference type="PROSITE-ProRule" id="PRU00357"/>
    </source>
</evidence>
<keyword evidence="5" id="KW-0863">Zinc-finger</keyword>
<comment type="caution">
    <text evidence="10">The sequence shown here is derived from an EMBL/GenBank/DDBJ whole genome shotgun (WGS) entry which is preliminary data.</text>
</comment>
<dbReference type="GO" id="GO:0006355">
    <property type="term" value="P:regulation of DNA-templated transcription"/>
    <property type="evidence" value="ECO:0007669"/>
    <property type="project" value="UniProtKB-ARBA"/>
</dbReference>
<dbReference type="EMBL" id="PYDT01000008">
    <property type="protein sequence ID" value="THU53454.1"/>
    <property type="molecule type" value="Genomic_DNA"/>
</dbReference>
<keyword evidence="6" id="KW-0862">Zinc</keyword>
<evidence type="ECO:0000256" key="4">
    <source>
        <dbReference type="ARBA" id="ARBA00022737"/>
    </source>
</evidence>
<evidence type="ECO:0000256" key="3">
    <source>
        <dbReference type="ARBA" id="ARBA00022723"/>
    </source>
</evidence>
<dbReference type="PANTHER" id="PTHR31717">
    <property type="entry name" value="ZINC FINGER PROTEIN CONSTANS-LIKE 10"/>
    <property type="match status" value="1"/>
</dbReference>
<dbReference type="GO" id="GO:0008270">
    <property type="term" value="F:zinc ion binding"/>
    <property type="evidence" value="ECO:0007669"/>
    <property type="project" value="UniProtKB-KW"/>
</dbReference>
<keyword evidence="11" id="KW-1185">Reference proteome</keyword>
<proteinExistence type="inferred from homology"/>